<keyword evidence="11" id="KW-1185">Reference proteome</keyword>
<sequence length="302" mass="33678">MATERKDEATAVEQRKSLSSALPFISAGISGMCGTLCVHPMDVLKIRMQMNNESIPIINIIGSIIRREGPLTFYDGLSAGLFRQALYTSARLGIYNKLHDAHITYYAQRPTIIILIFIAAISGSLGAFISTPADVALVRMSSDGRLSSEQRRNYKNVFDAFYQMVKKSGVRSLWRGTGITMGRATVVNVSQLATYSQAKTTIATKFHVPEGYPLHFYASLISGIITTVNSMPLDIAKTRIQNIRTAKSYSILGVIVNIIEHEGIQALWKGFWPSYCKIGTHTTIMLMCNEWITKFYRITFLE</sequence>
<comment type="similarity">
    <text evidence="2 9">Belongs to the mitochondrial carrier (TC 2.A.29) family.</text>
</comment>
<evidence type="ECO:0000256" key="7">
    <source>
        <dbReference type="ARBA" id="ARBA00023136"/>
    </source>
</evidence>
<feature type="transmembrane region" description="Helical" evidence="10">
    <location>
        <begin position="112"/>
        <end position="138"/>
    </location>
</feature>
<dbReference type="KEGG" id="csol:105363931"/>
<dbReference type="GeneID" id="105363931"/>
<evidence type="ECO:0000313" key="12">
    <source>
        <dbReference type="RefSeq" id="XP_011500046.1"/>
    </source>
</evidence>
<reference evidence="12" key="1">
    <citation type="submission" date="2025-08" db="UniProtKB">
        <authorList>
            <consortium name="RefSeq"/>
        </authorList>
    </citation>
    <scope>IDENTIFICATION</scope>
</reference>
<protein>
    <submittedName>
        <fullName evidence="12">Mitochondrial 2-oxoglutarate/malate carrier protein-like</fullName>
    </submittedName>
</protein>
<dbReference type="Gene3D" id="1.50.40.10">
    <property type="entry name" value="Mitochondrial carrier domain"/>
    <property type="match status" value="1"/>
</dbReference>
<dbReference type="Pfam" id="PF00153">
    <property type="entry name" value="Mito_carr"/>
    <property type="match status" value="3"/>
</dbReference>
<accession>A0AAJ6YL53</accession>
<keyword evidence="7 8" id="KW-0472">Membrane</keyword>
<dbReference type="InterPro" id="IPR023395">
    <property type="entry name" value="MCP_dom_sf"/>
</dbReference>
<dbReference type="PANTHER" id="PTHR45618">
    <property type="entry name" value="MITOCHONDRIAL DICARBOXYLATE CARRIER-RELATED"/>
    <property type="match status" value="1"/>
</dbReference>
<keyword evidence="5" id="KW-0677">Repeat</keyword>
<keyword evidence="3 9" id="KW-0813">Transport</keyword>
<feature type="repeat" description="Solcar" evidence="8">
    <location>
        <begin position="110"/>
        <end position="201"/>
    </location>
</feature>
<evidence type="ECO:0000256" key="1">
    <source>
        <dbReference type="ARBA" id="ARBA00004141"/>
    </source>
</evidence>
<evidence type="ECO:0000256" key="9">
    <source>
        <dbReference type="RuleBase" id="RU000488"/>
    </source>
</evidence>
<evidence type="ECO:0000256" key="5">
    <source>
        <dbReference type="ARBA" id="ARBA00022737"/>
    </source>
</evidence>
<dbReference type="RefSeq" id="XP_011500046.1">
    <property type="nucleotide sequence ID" value="XM_011501744.1"/>
</dbReference>
<keyword evidence="4 8" id="KW-0812">Transmembrane</keyword>
<evidence type="ECO:0000256" key="6">
    <source>
        <dbReference type="ARBA" id="ARBA00022989"/>
    </source>
</evidence>
<organism evidence="11 12">
    <name type="scientific">Ceratosolen solmsi marchali</name>
    <dbReference type="NCBI Taxonomy" id="326594"/>
    <lineage>
        <taxon>Eukaryota</taxon>
        <taxon>Metazoa</taxon>
        <taxon>Ecdysozoa</taxon>
        <taxon>Arthropoda</taxon>
        <taxon>Hexapoda</taxon>
        <taxon>Insecta</taxon>
        <taxon>Pterygota</taxon>
        <taxon>Neoptera</taxon>
        <taxon>Endopterygota</taxon>
        <taxon>Hymenoptera</taxon>
        <taxon>Apocrita</taxon>
        <taxon>Proctotrupomorpha</taxon>
        <taxon>Chalcidoidea</taxon>
        <taxon>Agaonidae</taxon>
        <taxon>Agaoninae</taxon>
        <taxon>Ceratosolen</taxon>
    </lineage>
</organism>
<dbReference type="SUPFAM" id="SSF103506">
    <property type="entry name" value="Mitochondrial carrier"/>
    <property type="match status" value="1"/>
</dbReference>
<dbReference type="InterPro" id="IPR050391">
    <property type="entry name" value="Mito_Metabolite_Transporter"/>
</dbReference>
<feature type="repeat" description="Solcar" evidence="8">
    <location>
        <begin position="210"/>
        <end position="295"/>
    </location>
</feature>
<evidence type="ECO:0000256" key="8">
    <source>
        <dbReference type="PROSITE-ProRule" id="PRU00282"/>
    </source>
</evidence>
<evidence type="ECO:0000313" key="11">
    <source>
        <dbReference type="Proteomes" id="UP000695007"/>
    </source>
</evidence>
<evidence type="ECO:0000256" key="10">
    <source>
        <dbReference type="SAM" id="Phobius"/>
    </source>
</evidence>
<evidence type="ECO:0000256" key="3">
    <source>
        <dbReference type="ARBA" id="ARBA00022448"/>
    </source>
</evidence>
<gene>
    <name evidence="12" type="primary">LOC105363931</name>
</gene>
<dbReference type="Proteomes" id="UP000695007">
    <property type="component" value="Unplaced"/>
</dbReference>
<proteinExistence type="inferred from homology"/>
<evidence type="ECO:0000256" key="2">
    <source>
        <dbReference type="ARBA" id="ARBA00006375"/>
    </source>
</evidence>
<dbReference type="InterPro" id="IPR018108">
    <property type="entry name" value="MCP_transmembrane"/>
</dbReference>
<dbReference type="PROSITE" id="PS50920">
    <property type="entry name" value="SOLCAR"/>
    <property type="match status" value="3"/>
</dbReference>
<keyword evidence="6 10" id="KW-1133">Transmembrane helix</keyword>
<name>A0AAJ6YL53_9HYME</name>
<feature type="repeat" description="Solcar" evidence="8">
    <location>
        <begin position="18"/>
        <end position="101"/>
    </location>
</feature>
<comment type="subcellular location">
    <subcellularLocation>
        <location evidence="1">Membrane</location>
        <topology evidence="1">Multi-pass membrane protein</topology>
    </subcellularLocation>
</comment>
<dbReference type="GO" id="GO:0016020">
    <property type="term" value="C:membrane"/>
    <property type="evidence" value="ECO:0007669"/>
    <property type="project" value="UniProtKB-SubCell"/>
</dbReference>
<evidence type="ECO:0000256" key="4">
    <source>
        <dbReference type="ARBA" id="ARBA00022692"/>
    </source>
</evidence>
<dbReference type="AlphaFoldDB" id="A0AAJ6YL53"/>